<feature type="coiled-coil region" evidence="1">
    <location>
        <begin position="6"/>
        <end position="33"/>
    </location>
</feature>
<reference evidence="3" key="1">
    <citation type="submission" date="2016-10" db="EMBL/GenBank/DDBJ databases">
        <title>CRISPR-Cas defence system in Roseofilum reptotaenium: evidence of a bacteriophage-cyanobacterium arms race in the coral black band disease.</title>
        <authorList>
            <person name="Buerger P."/>
            <person name="Wood-Charlson E.M."/>
            <person name="Weynberg K.D."/>
            <person name="Willis B."/>
            <person name="Van Oppen M.J."/>
        </authorList>
    </citation>
    <scope>NUCLEOTIDE SEQUENCE [LARGE SCALE GENOMIC DNA]</scope>
    <source>
        <strain evidence="3">AO1-A</strain>
    </source>
</reference>
<dbReference type="SMART" id="SM00065">
    <property type="entry name" value="GAF"/>
    <property type="match status" value="1"/>
</dbReference>
<evidence type="ECO:0000256" key="1">
    <source>
        <dbReference type="SAM" id="Coils"/>
    </source>
</evidence>
<dbReference type="CDD" id="cd00130">
    <property type="entry name" value="PAS"/>
    <property type="match status" value="1"/>
</dbReference>
<dbReference type="PROSITE" id="PS50112">
    <property type="entry name" value="PAS"/>
    <property type="match status" value="1"/>
</dbReference>
<dbReference type="EMBL" id="MLAW01000043">
    <property type="protein sequence ID" value="OJJ22237.1"/>
    <property type="molecule type" value="Genomic_DNA"/>
</dbReference>
<dbReference type="NCBIfam" id="TIGR00229">
    <property type="entry name" value="sensory_box"/>
    <property type="match status" value="1"/>
</dbReference>
<dbReference type="SUPFAM" id="SSF55781">
    <property type="entry name" value="GAF domain-like"/>
    <property type="match status" value="1"/>
</dbReference>
<organism evidence="3 4">
    <name type="scientific">Roseofilum reptotaenium AO1-A</name>
    <dbReference type="NCBI Taxonomy" id="1925591"/>
    <lineage>
        <taxon>Bacteria</taxon>
        <taxon>Bacillati</taxon>
        <taxon>Cyanobacteriota</taxon>
        <taxon>Cyanophyceae</taxon>
        <taxon>Desertifilales</taxon>
        <taxon>Desertifilaceae</taxon>
        <taxon>Roseofilum</taxon>
    </lineage>
</organism>
<dbReference type="Proteomes" id="UP000183940">
    <property type="component" value="Unassembled WGS sequence"/>
</dbReference>
<accession>A0A1L9QMD0</accession>
<gene>
    <name evidence="3" type="ORF">BI308_19640</name>
</gene>
<dbReference type="InterPro" id="IPR003018">
    <property type="entry name" value="GAF"/>
</dbReference>
<protein>
    <recommendedName>
        <fullName evidence="2">PAS domain-containing protein</fullName>
    </recommendedName>
</protein>
<evidence type="ECO:0000313" key="4">
    <source>
        <dbReference type="Proteomes" id="UP000183940"/>
    </source>
</evidence>
<dbReference type="InterPro" id="IPR029016">
    <property type="entry name" value="GAF-like_dom_sf"/>
</dbReference>
<dbReference type="Pfam" id="PF13185">
    <property type="entry name" value="GAF_2"/>
    <property type="match status" value="1"/>
</dbReference>
<name>A0A1L9QMD0_9CYAN</name>
<dbReference type="AlphaFoldDB" id="A0A1L9QMD0"/>
<feature type="domain" description="PAS" evidence="2">
    <location>
        <begin position="228"/>
        <end position="284"/>
    </location>
</feature>
<keyword evidence="1" id="KW-0175">Coiled coil</keyword>
<comment type="caution">
    <text evidence="3">The sequence shown here is derived from an EMBL/GenBank/DDBJ whole genome shotgun (WGS) entry which is preliminary data.</text>
</comment>
<dbReference type="STRING" id="1925591.BI308_19640"/>
<dbReference type="Gene3D" id="3.30.450.40">
    <property type="match status" value="1"/>
</dbReference>
<dbReference type="InterPro" id="IPR000014">
    <property type="entry name" value="PAS"/>
</dbReference>
<dbReference type="Gene3D" id="3.30.450.20">
    <property type="entry name" value="PAS domain"/>
    <property type="match status" value="1"/>
</dbReference>
<keyword evidence="4" id="KW-1185">Reference proteome</keyword>
<sequence length="326" mass="37083">MSDRLDENLTAELHHLHQEIRNLKQDQKAFEAQNELLRTFTNLMRTSTGSLMLRSVLQQTLKIAIQFTEAEEGSLFFLDPKGTVVASVLARGATIRDHKQAIIGQVLDKGLAGWVNHHREIGLITDTKTDDRWLTLPDEPYLVRSALGVPIFRSQTLLGILTLMHPEPGYFTEDTASLMEKTAEQMGVVLDNVRLYVEYQKLERPSSIPEKSAEEPSHEEDSLDKLGFYMLTERGKFVYANRQLANLFGYRFAELVGLESFLDLMAVESRRSVFDQIHECFQGDRKRLTYQGKGRCSDGKLIAIDLYGERTKLYGKLVIIGVVQQC</sequence>
<proteinExistence type="predicted"/>
<dbReference type="SUPFAM" id="SSF55785">
    <property type="entry name" value="PYP-like sensor domain (PAS domain)"/>
    <property type="match status" value="1"/>
</dbReference>
<evidence type="ECO:0000313" key="3">
    <source>
        <dbReference type="EMBL" id="OJJ22237.1"/>
    </source>
</evidence>
<dbReference type="InterPro" id="IPR035965">
    <property type="entry name" value="PAS-like_dom_sf"/>
</dbReference>
<evidence type="ECO:0000259" key="2">
    <source>
        <dbReference type="PROSITE" id="PS50112"/>
    </source>
</evidence>